<keyword evidence="2" id="KW-0442">Lipid degradation</keyword>
<dbReference type="SUPFAM" id="SSF52151">
    <property type="entry name" value="FabD/lysophospholipase-like"/>
    <property type="match status" value="1"/>
</dbReference>
<reference evidence="5 6" key="1">
    <citation type="submission" date="2020-10" db="EMBL/GenBank/DDBJ databases">
        <authorList>
            <person name="Klimov P.B."/>
            <person name="Dyachkov S.M."/>
            <person name="Chetverikov P.E."/>
        </authorList>
    </citation>
    <scope>NUCLEOTIDE SEQUENCE [LARGE SCALE GENOMIC DNA]</scope>
    <source>
        <strain evidence="5">BMOC 18-1129-001#AD2665</strain>
        <tissue evidence="5">Entire mites</tissue>
    </source>
</reference>
<dbReference type="Pfam" id="PF01734">
    <property type="entry name" value="Patatin"/>
    <property type="match status" value="1"/>
</dbReference>
<name>A0ABQ7S617_9ACAR</name>
<dbReference type="PANTHER" id="PTHR12406:SF41">
    <property type="entry name" value="BRUMMER, ISOFORM B-RELATED"/>
    <property type="match status" value="1"/>
</dbReference>
<dbReference type="PROSITE" id="PS51635">
    <property type="entry name" value="PNPLA"/>
    <property type="match status" value="1"/>
</dbReference>
<dbReference type="InterPro" id="IPR016035">
    <property type="entry name" value="Acyl_Trfase/lysoPLipase"/>
</dbReference>
<gene>
    <name evidence="5" type="primary">Pnpla2</name>
    <name evidence="5" type="ORF">GZH46_02641</name>
</gene>
<feature type="active site" description="Proton acceptor" evidence="2">
    <location>
        <position position="188"/>
    </location>
</feature>
<feature type="active site" description="Nucleophile" evidence="2">
    <location>
        <position position="68"/>
    </location>
</feature>
<feature type="domain" description="PNPLA" evidence="4">
    <location>
        <begin position="33"/>
        <end position="201"/>
    </location>
</feature>
<evidence type="ECO:0000256" key="2">
    <source>
        <dbReference type="PROSITE-ProRule" id="PRU01161"/>
    </source>
</evidence>
<dbReference type="EMBL" id="JAIFTH010000893">
    <property type="protein sequence ID" value="KAG9508852.1"/>
    <property type="molecule type" value="Genomic_DNA"/>
</dbReference>
<feature type="short sequence motif" description="GXGXXG" evidence="2">
    <location>
        <begin position="37"/>
        <end position="42"/>
    </location>
</feature>
<proteinExistence type="predicted"/>
<dbReference type="Gene3D" id="3.40.1090.10">
    <property type="entry name" value="Cytosolic phospholipase A2 catalytic domain"/>
    <property type="match status" value="2"/>
</dbReference>
<accession>A0ABQ7S617</accession>
<dbReference type="InterPro" id="IPR002641">
    <property type="entry name" value="PNPLA_dom"/>
</dbReference>
<evidence type="ECO:0000313" key="6">
    <source>
        <dbReference type="Proteomes" id="UP000825002"/>
    </source>
</evidence>
<comment type="caution">
    <text evidence="5">The sequence shown here is derived from an EMBL/GenBank/DDBJ whole genome shotgun (WGS) entry which is preliminary data.</text>
</comment>
<evidence type="ECO:0000256" key="1">
    <source>
        <dbReference type="ARBA" id="ARBA00023098"/>
    </source>
</evidence>
<dbReference type="InterPro" id="IPR033562">
    <property type="entry name" value="PLPL"/>
</dbReference>
<dbReference type="PANTHER" id="PTHR12406">
    <property type="entry name" value="CALCIUM-INDEPENDENT PHOSPHOLIPASE A2 IPLA2 -RELATED"/>
    <property type="match status" value="1"/>
</dbReference>
<feature type="short sequence motif" description="DGA/G" evidence="2">
    <location>
        <begin position="188"/>
        <end position="190"/>
    </location>
</feature>
<evidence type="ECO:0000313" key="5">
    <source>
        <dbReference type="EMBL" id="KAG9508852.1"/>
    </source>
</evidence>
<keyword evidence="2" id="KW-0378">Hydrolase</keyword>
<dbReference type="Proteomes" id="UP000825002">
    <property type="component" value="Unassembled WGS sequence"/>
</dbReference>
<feature type="short sequence motif" description="GXSXG" evidence="2">
    <location>
        <begin position="66"/>
        <end position="70"/>
    </location>
</feature>
<organism evidence="5 6">
    <name type="scientific">Fragariocoptes setiger</name>
    <dbReference type="NCBI Taxonomy" id="1670756"/>
    <lineage>
        <taxon>Eukaryota</taxon>
        <taxon>Metazoa</taxon>
        <taxon>Ecdysozoa</taxon>
        <taxon>Arthropoda</taxon>
        <taxon>Chelicerata</taxon>
        <taxon>Arachnida</taxon>
        <taxon>Acari</taxon>
        <taxon>Acariformes</taxon>
        <taxon>Trombidiformes</taxon>
        <taxon>Prostigmata</taxon>
        <taxon>Eupodina</taxon>
        <taxon>Eriophyoidea</taxon>
        <taxon>Phytoptidae</taxon>
        <taxon>Fragariocoptes</taxon>
    </lineage>
</organism>
<keyword evidence="1 2" id="KW-0443">Lipid metabolism</keyword>
<sequence length="502" mass="56137">MSTDLPINNYGLNRPNRPNRPQMDLANPPWENLSFAGCGFLGIYHIGVASCFAEYCPQLSMHKIAGSSAGALVATAHICGNLELARLMSGLLKVALQARAKSLGPFHPSFNINEIIHEALTRGLPDDAHLRASGKLHVSLTRVSDGENVIIKQFDSKDDLIQCLICSCFIPFWSGITPPKLQGVPYIDGGFSDNLLRLDQYTITVSPFSGEADICPQDDTNNLLQIYVANTSFSVSPGNLYRVSHALLPPPPEILSRLCQQGFDDAMRYLQFTNHISCTRCIAIKSSSFNVADDSYDYDNELSDDNDDVDLKEPVHNHMSLTKCDDCEERRKLASFDGLPDQFAHVIRDACDQVNRSLSNWIYSHRPIMYLSLAASPCIMPLDIAVHIVFKLWQRVPGIRRDCLRTIHKLVKFLQSQLIRKQEHSKRRKDSIKGSTRFSCRMDITEYNYSNSVRRHVSAASIKRVPSSSSLASRKSSTPTVVSRHSIATDINVRLIDWQIGD</sequence>
<keyword evidence="6" id="KW-1185">Reference proteome</keyword>
<evidence type="ECO:0000256" key="3">
    <source>
        <dbReference type="SAM" id="MobiDB-lite"/>
    </source>
</evidence>
<protein>
    <submittedName>
        <fullName evidence="5">Patatin-like phospholipase domain-containing protein 2</fullName>
    </submittedName>
</protein>
<feature type="region of interest" description="Disordered" evidence="3">
    <location>
        <begin position="1"/>
        <end position="24"/>
    </location>
</feature>
<evidence type="ECO:0000259" key="4">
    <source>
        <dbReference type="PROSITE" id="PS51635"/>
    </source>
</evidence>